<proteinExistence type="predicted"/>
<name>A0AAE6M9W0_CAMFE</name>
<feature type="transmembrane region" description="Helical" evidence="1">
    <location>
        <begin position="7"/>
        <end position="29"/>
    </location>
</feature>
<accession>A0AAE6M9W0</accession>
<evidence type="ECO:0000313" key="2">
    <source>
        <dbReference type="EMBL" id="QEL44731.1"/>
    </source>
</evidence>
<reference evidence="2 3" key="1">
    <citation type="submission" date="2019-08" db="EMBL/GenBank/DDBJ databases">
        <title>Complete genomes of the Campylobacter fetus subsp. venerealis, Campylobacter lari subsp. concheus, Campylobacter sputorum bv. sputorum and Campylobacter volucris type strains.</title>
        <authorList>
            <person name="Miller W.G."/>
            <person name="Yee E."/>
        </authorList>
    </citation>
    <scope>NUCLEOTIDE SEQUENCE [LARGE SCALE GENOMIC DNA]</scope>
    <source>
        <strain evidence="2 3">NCTC 10354</strain>
    </source>
</reference>
<keyword evidence="1" id="KW-1133">Transmembrane helix</keyword>
<evidence type="ECO:0000313" key="3">
    <source>
        <dbReference type="Proteomes" id="UP000322035"/>
    </source>
</evidence>
<feature type="transmembrane region" description="Helical" evidence="1">
    <location>
        <begin position="35"/>
        <end position="61"/>
    </location>
</feature>
<organism evidence="2 3">
    <name type="scientific">Campylobacter fetus subsp. venerealis NCTC 10354</name>
    <dbReference type="NCBI Taxonomy" id="983328"/>
    <lineage>
        <taxon>Bacteria</taxon>
        <taxon>Pseudomonadati</taxon>
        <taxon>Campylobacterota</taxon>
        <taxon>Epsilonproteobacteria</taxon>
        <taxon>Campylobacterales</taxon>
        <taxon>Campylobacteraceae</taxon>
        <taxon>Campylobacter</taxon>
        <taxon>Campylobacter fetus subsp. venerealis bv. venerealis</taxon>
    </lineage>
</organism>
<gene>
    <name evidence="2" type="ORF">CFVT_0776</name>
</gene>
<dbReference type="EMBL" id="CP043435">
    <property type="protein sequence ID" value="QEL44731.1"/>
    <property type="molecule type" value="Genomic_DNA"/>
</dbReference>
<keyword evidence="1" id="KW-0472">Membrane</keyword>
<protein>
    <submittedName>
        <fullName evidence="2">Membrane protein</fullName>
    </submittedName>
</protein>
<dbReference type="Proteomes" id="UP000322035">
    <property type="component" value="Chromosome"/>
</dbReference>
<evidence type="ECO:0000256" key="1">
    <source>
        <dbReference type="SAM" id="Phobius"/>
    </source>
</evidence>
<sequence>MISFIRYFLHFLLGASWAIAVLGALYSFFNFHHIGYILSLFYGGLFGIILALFFYILIALFEANVKLRNNRS</sequence>
<dbReference type="AlphaFoldDB" id="A0AAE6M9W0"/>
<keyword evidence="1" id="KW-0812">Transmembrane</keyword>